<gene>
    <name evidence="4" type="ORF">DI392_14440</name>
</gene>
<feature type="domain" description="Acetyl xylan esterase" evidence="3">
    <location>
        <begin position="30"/>
        <end position="303"/>
    </location>
</feature>
<name>A0A2U3B7B0_9VIBR</name>
<feature type="active site" description="Charge relay system" evidence="1">
    <location>
        <position position="268"/>
    </location>
</feature>
<dbReference type="SUPFAM" id="SSF53474">
    <property type="entry name" value="alpha/beta-Hydrolases"/>
    <property type="match status" value="1"/>
</dbReference>
<dbReference type="Pfam" id="PF05448">
    <property type="entry name" value="AXE1"/>
    <property type="match status" value="1"/>
</dbReference>
<dbReference type="GO" id="GO:0005976">
    <property type="term" value="P:polysaccharide metabolic process"/>
    <property type="evidence" value="ECO:0007669"/>
    <property type="project" value="TreeGrafter"/>
</dbReference>
<proteinExistence type="predicted"/>
<reference evidence="4 5" key="1">
    <citation type="submission" date="2018-05" db="EMBL/GenBank/DDBJ databases">
        <title>Vibrio limimaris sp. nov., isolated from marine sediment.</title>
        <authorList>
            <person name="Li C.-M."/>
        </authorList>
    </citation>
    <scope>NUCLEOTIDE SEQUENCE [LARGE SCALE GENOMIC DNA]</scope>
    <source>
        <strain evidence="4 5">E4404</strain>
    </source>
</reference>
<dbReference type="PANTHER" id="PTHR40111:SF1">
    <property type="entry name" value="CEPHALOSPORIN-C DEACETYLASE"/>
    <property type="match status" value="1"/>
</dbReference>
<dbReference type="Gene3D" id="3.40.50.1820">
    <property type="entry name" value="alpha/beta hydrolase"/>
    <property type="match status" value="1"/>
</dbReference>
<feature type="binding site" evidence="2">
    <location>
        <position position="101"/>
    </location>
    <ligand>
        <name>substrate</name>
    </ligand>
</feature>
<dbReference type="AlphaFoldDB" id="A0A2U3B7B0"/>
<evidence type="ECO:0000313" key="4">
    <source>
        <dbReference type="EMBL" id="PWI32614.1"/>
    </source>
</evidence>
<accession>A0A2U3B7B0</accession>
<dbReference type="Proteomes" id="UP000245362">
    <property type="component" value="Unassembled WGS sequence"/>
</dbReference>
<dbReference type="RefSeq" id="WP_109320400.1">
    <property type="nucleotide sequence ID" value="NZ_QFWT01000008.1"/>
</dbReference>
<dbReference type="PANTHER" id="PTHR40111">
    <property type="entry name" value="CEPHALOSPORIN-C DEACETYLASE"/>
    <property type="match status" value="1"/>
</dbReference>
<evidence type="ECO:0000256" key="1">
    <source>
        <dbReference type="PIRSR" id="PIRSR639069-1"/>
    </source>
</evidence>
<comment type="caution">
    <text evidence="4">The sequence shown here is derived from an EMBL/GenBank/DDBJ whole genome shotgun (WGS) entry which is preliminary data.</text>
</comment>
<dbReference type="EMBL" id="QFWT01000008">
    <property type="protein sequence ID" value="PWI32614.1"/>
    <property type="molecule type" value="Genomic_DNA"/>
</dbReference>
<evidence type="ECO:0000259" key="3">
    <source>
        <dbReference type="Pfam" id="PF05448"/>
    </source>
</evidence>
<sequence length="326" mass="36355">MAAPFQHNYSFDPSYGYSTKTLLAAAPGNPPADFAEFWTRKYQQALDTTPRLSLQDTGEVFNHWRILDCYYHTTDHIQIGGWLLLPAHGNINNALVWAHGYGGLEAPDPSWNLQNTAILFPCSRGIGRSRKSPISSQPEWHVLHNIQDKQRYIIGGCVQDIWCGISALLTLFPQVSDHIGLIGSSFGAGLGVFASAFDPRITRSHFHVPTFGNPEIRMTLPTVGSTHSLRQFALTHPDIVAETLPYFDASCAARYLNHPSYWALALFDPFVAPPGQFSIYNACPGDKQLYLLEAGHFSYPDEHRQLRELRQLVEKFFTKSGAGHAA</sequence>
<evidence type="ECO:0000313" key="5">
    <source>
        <dbReference type="Proteomes" id="UP000245362"/>
    </source>
</evidence>
<evidence type="ECO:0000256" key="2">
    <source>
        <dbReference type="PIRSR" id="PIRSR639069-2"/>
    </source>
</evidence>
<feature type="active site" description="Charge relay system" evidence="1">
    <location>
        <position position="296"/>
    </location>
</feature>
<dbReference type="InterPro" id="IPR039069">
    <property type="entry name" value="CE7"/>
</dbReference>
<dbReference type="InterPro" id="IPR029058">
    <property type="entry name" value="AB_hydrolase_fold"/>
</dbReference>
<feature type="active site" description="Nucleophile" evidence="1">
    <location>
        <position position="185"/>
    </location>
</feature>
<organism evidence="4 5">
    <name type="scientific">Vibrio albus</name>
    <dbReference type="NCBI Taxonomy" id="2200953"/>
    <lineage>
        <taxon>Bacteria</taxon>
        <taxon>Pseudomonadati</taxon>
        <taxon>Pseudomonadota</taxon>
        <taxon>Gammaproteobacteria</taxon>
        <taxon>Vibrionales</taxon>
        <taxon>Vibrionaceae</taxon>
        <taxon>Vibrio</taxon>
    </lineage>
</organism>
<keyword evidence="5" id="KW-1185">Reference proteome</keyword>
<protein>
    <submittedName>
        <fullName evidence="4">Deacetylase</fullName>
    </submittedName>
</protein>
<dbReference type="OrthoDB" id="9770528at2"/>
<dbReference type="GO" id="GO:0052689">
    <property type="term" value="F:carboxylic ester hydrolase activity"/>
    <property type="evidence" value="ECO:0007669"/>
    <property type="project" value="TreeGrafter"/>
</dbReference>
<dbReference type="InterPro" id="IPR008391">
    <property type="entry name" value="AXE1_dom"/>
</dbReference>